<dbReference type="InterPro" id="IPR000719">
    <property type="entry name" value="Prot_kinase_dom"/>
</dbReference>
<evidence type="ECO:0000259" key="3">
    <source>
        <dbReference type="PROSITE" id="PS50011"/>
    </source>
</evidence>
<comment type="similarity">
    <text evidence="1">Belongs to the protein kinase superfamily. ADCK protein kinase family.</text>
</comment>
<keyword evidence="4" id="KW-0808">Transferase</keyword>
<evidence type="ECO:0000313" key="4">
    <source>
        <dbReference type="EMBL" id="ODQ65977.1"/>
    </source>
</evidence>
<dbReference type="InterPro" id="IPR004147">
    <property type="entry name" value="ABC1_dom"/>
</dbReference>
<keyword evidence="2" id="KW-1133">Transmembrane helix</keyword>
<keyword evidence="5" id="KW-1185">Reference proteome</keyword>
<name>A0A1E3PMC7_9ASCO</name>
<keyword evidence="4" id="KW-0418">Kinase</keyword>
<evidence type="ECO:0000313" key="5">
    <source>
        <dbReference type="Proteomes" id="UP000095009"/>
    </source>
</evidence>
<dbReference type="Proteomes" id="UP000095009">
    <property type="component" value="Unassembled WGS sequence"/>
</dbReference>
<dbReference type="CDD" id="cd13971">
    <property type="entry name" value="ADCK2-like"/>
    <property type="match status" value="1"/>
</dbReference>
<protein>
    <submittedName>
        <fullName evidence="4">Atypical/ABC1/ABC1-C protein kinase</fullName>
    </submittedName>
</protein>
<feature type="non-terminal residue" evidence="4">
    <location>
        <position position="558"/>
    </location>
</feature>
<dbReference type="GO" id="GO:0005524">
    <property type="term" value="F:ATP binding"/>
    <property type="evidence" value="ECO:0007669"/>
    <property type="project" value="InterPro"/>
</dbReference>
<sequence>FYEPIATFIRFIFLLFLFTPLVITFPITYFGTQTIIDSSVDSVTGVVNTVKIRHGEQLWYRYITWAMEHAGPSFIKLGQWAASRTDIFPEGLCLQMAKLHSNAKKHSFRQTKSIIERSFGNDILFEDIFEEFIKEPMGVGAIAQVYKAKLKKGLVPIDHALSHSPSKWVAIKVIHPGIDVIIERDLTIMRVFANFINWLPNMEWLSLPGEVEVFAQMMRTQLDLRIEANNLLVFRHNFAKKNDIKFPRPFIDYSSKRVLVEEYITGISMEKLLANAESHKLGSLEREASGRALDSFLKMMLLDNFIHSDLHPGNIMVRFYRNDHDLGDINSNKFEDEASTQEINKITNHLSEFSGNKEEWRKELKILHDEGYHTQVCFIDTGLVTVLNEKNRHNFLDLFKAISEFDGYKAGELMIERSRTPDSAQNPEIFSLRVQKLVRNIKDRTFALGNVRLDDLLGQMLSLVRLHHVRMECDFITVILSIMLIEGIGRQLNPDLDLLKSSLPILRQVSAQERNRLLKDSDVLSMVKIWALLEIRQLISASVNDINTLVKYDWLAPN</sequence>
<dbReference type="STRING" id="857566.A0A1E3PMC7"/>
<keyword evidence="2" id="KW-0812">Transmembrane</keyword>
<gene>
    <name evidence="4" type="ORF">NADFUDRAFT_10640</name>
</gene>
<dbReference type="AlphaFoldDB" id="A0A1E3PMC7"/>
<proteinExistence type="inferred from homology"/>
<dbReference type="SUPFAM" id="SSF56112">
    <property type="entry name" value="Protein kinase-like (PK-like)"/>
    <property type="match status" value="1"/>
</dbReference>
<reference evidence="4 5" key="1">
    <citation type="journal article" date="2016" name="Proc. Natl. Acad. Sci. U.S.A.">
        <title>Comparative genomics of biotechnologically important yeasts.</title>
        <authorList>
            <person name="Riley R."/>
            <person name="Haridas S."/>
            <person name="Wolfe K.H."/>
            <person name="Lopes M.R."/>
            <person name="Hittinger C.T."/>
            <person name="Goeker M."/>
            <person name="Salamov A.A."/>
            <person name="Wisecaver J.H."/>
            <person name="Long T.M."/>
            <person name="Calvey C.H."/>
            <person name="Aerts A.L."/>
            <person name="Barry K.W."/>
            <person name="Choi C."/>
            <person name="Clum A."/>
            <person name="Coughlan A.Y."/>
            <person name="Deshpande S."/>
            <person name="Douglass A.P."/>
            <person name="Hanson S.J."/>
            <person name="Klenk H.-P."/>
            <person name="LaButti K.M."/>
            <person name="Lapidus A."/>
            <person name="Lindquist E.A."/>
            <person name="Lipzen A.M."/>
            <person name="Meier-Kolthoff J.P."/>
            <person name="Ohm R.A."/>
            <person name="Otillar R.P."/>
            <person name="Pangilinan J.L."/>
            <person name="Peng Y."/>
            <person name="Rokas A."/>
            <person name="Rosa C.A."/>
            <person name="Scheuner C."/>
            <person name="Sibirny A.A."/>
            <person name="Slot J.C."/>
            <person name="Stielow J.B."/>
            <person name="Sun H."/>
            <person name="Kurtzman C.P."/>
            <person name="Blackwell M."/>
            <person name="Grigoriev I.V."/>
            <person name="Jeffries T.W."/>
        </authorList>
    </citation>
    <scope>NUCLEOTIDE SEQUENCE [LARGE SCALE GENOMIC DNA]</scope>
    <source>
        <strain evidence="4 5">DSM 6958</strain>
    </source>
</reference>
<dbReference type="PANTHER" id="PTHR45890:SF1">
    <property type="entry name" value="AARF DOMAIN CONTAINING KINASE 2"/>
    <property type="match status" value="1"/>
</dbReference>
<evidence type="ECO:0000256" key="2">
    <source>
        <dbReference type="SAM" id="Phobius"/>
    </source>
</evidence>
<dbReference type="Gene3D" id="1.10.510.10">
    <property type="entry name" value="Transferase(Phosphotransferase) domain 1"/>
    <property type="match status" value="1"/>
</dbReference>
<dbReference type="InterPro" id="IPR011009">
    <property type="entry name" value="Kinase-like_dom_sf"/>
</dbReference>
<dbReference type="OrthoDB" id="1290869at2759"/>
<keyword evidence="2" id="KW-0472">Membrane</keyword>
<dbReference type="InterPro" id="IPR052402">
    <property type="entry name" value="ADCK_kinase"/>
</dbReference>
<evidence type="ECO:0000256" key="1">
    <source>
        <dbReference type="ARBA" id="ARBA00009670"/>
    </source>
</evidence>
<organism evidence="4 5">
    <name type="scientific">Nadsonia fulvescens var. elongata DSM 6958</name>
    <dbReference type="NCBI Taxonomy" id="857566"/>
    <lineage>
        <taxon>Eukaryota</taxon>
        <taxon>Fungi</taxon>
        <taxon>Dikarya</taxon>
        <taxon>Ascomycota</taxon>
        <taxon>Saccharomycotina</taxon>
        <taxon>Dipodascomycetes</taxon>
        <taxon>Dipodascales</taxon>
        <taxon>Dipodascales incertae sedis</taxon>
        <taxon>Nadsonia</taxon>
    </lineage>
</organism>
<dbReference type="GO" id="GO:0004672">
    <property type="term" value="F:protein kinase activity"/>
    <property type="evidence" value="ECO:0007669"/>
    <property type="project" value="InterPro"/>
</dbReference>
<dbReference type="Pfam" id="PF03109">
    <property type="entry name" value="ABC1"/>
    <property type="match status" value="1"/>
</dbReference>
<accession>A0A1E3PMC7</accession>
<feature type="non-terminal residue" evidence="4">
    <location>
        <position position="1"/>
    </location>
</feature>
<dbReference type="GO" id="GO:0005739">
    <property type="term" value="C:mitochondrion"/>
    <property type="evidence" value="ECO:0007669"/>
    <property type="project" value="TreeGrafter"/>
</dbReference>
<feature type="domain" description="Protein kinase" evidence="3">
    <location>
        <begin position="131"/>
        <end position="457"/>
    </location>
</feature>
<dbReference type="PANTHER" id="PTHR45890">
    <property type="entry name" value="AARF DOMAIN CONTAINING KINASE 2 (PREDICTED)"/>
    <property type="match status" value="1"/>
</dbReference>
<dbReference type="EMBL" id="KV454409">
    <property type="protein sequence ID" value="ODQ65977.1"/>
    <property type="molecule type" value="Genomic_DNA"/>
</dbReference>
<dbReference type="PROSITE" id="PS50011">
    <property type="entry name" value="PROTEIN_KINASE_DOM"/>
    <property type="match status" value="1"/>
</dbReference>
<feature type="transmembrane region" description="Helical" evidence="2">
    <location>
        <begin position="12"/>
        <end position="31"/>
    </location>
</feature>
<dbReference type="InterPro" id="IPR044095">
    <property type="entry name" value="ADCK2_dom"/>
</dbReference>